<evidence type="ECO:0000313" key="1">
    <source>
        <dbReference type="EMBL" id="KAH7925572.1"/>
    </source>
</evidence>
<protein>
    <submittedName>
        <fullName evidence="1">NAD(P)-binding protein</fullName>
    </submittedName>
</protein>
<name>A0ACB8BJ70_9AGAM</name>
<keyword evidence="2" id="KW-1185">Reference proteome</keyword>
<dbReference type="Proteomes" id="UP000790709">
    <property type="component" value="Unassembled WGS sequence"/>
</dbReference>
<comment type="caution">
    <text evidence="1">The sequence shown here is derived from an EMBL/GenBank/DDBJ whole genome shotgun (WGS) entry which is preliminary data.</text>
</comment>
<gene>
    <name evidence="1" type="ORF">BV22DRAFT_1010881</name>
</gene>
<reference evidence="1" key="1">
    <citation type="journal article" date="2021" name="New Phytol.">
        <title>Evolutionary innovations through gain and loss of genes in the ectomycorrhizal Boletales.</title>
        <authorList>
            <person name="Wu G."/>
            <person name="Miyauchi S."/>
            <person name="Morin E."/>
            <person name="Kuo A."/>
            <person name="Drula E."/>
            <person name="Varga T."/>
            <person name="Kohler A."/>
            <person name="Feng B."/>
            <person name="Cao Y."/>
            <person name="Lipzen A."/>
            <person name="Daum C."/>
            <person name="Hundley H."/>
            <person name="Pangilinan J."/>
            <person name="Johnson J."/>
            <person name="Barry K."/>
            <person name="LaButti K."/>
            <person name="Ng V."/>
            <person name="Ahrendt S."/>
            <person name="Min B."/>
            <person name="Choi I.G."/>
            <person name="Park H."/>
            <person name="Plett J.M."/>
            <person name="Magnuson J."/>
            <person name="Spatafora J.W."/>
            <person name="Nagy L.G."/>
            <person name="Henrissat B."/>
            <person name="Grigoriev I.V."/>
            <person name="Yang Z.L."/>
            <person name="Xu J."/>
            <person name="Martin F.M."/>
        </authorList>
    </citation>
    <scope>NUCLEOTIDE SEQUENCE</scope>
    <source>
        <strain evidence="1">KUC20120723A-06</strain>
    </source>
</reference>
<proteinExistence type="predicted"/>
<dbReference type="EMBL" id="MU266399">
    <property type="protein sequence ID" value="KAH7925572.1"/>
    <property type="molecule type" value="Genomic_DNA"/>
</dbReference>
<organism evidence="1 2">
    <name type="scientific">Leucogyrophana mollusca</name>
    <dbReference type="NCBI Taxonomy" id="85980"/>
    <lineage>
        <taxon>Eukaryota</taxon>
        <taxon>Fungi</taxon>
        <taxon>Dikarya</taxon>
        <taxon>Basidiomycota</taxon>
        <taxon>Agaricomycotina</taxon>
        <taxon>Agaricomycetes</taxon>
        <taxon>Agaricomycetidae</taxon>
        <taxon>Boletales</taxon>
        <taxon>Boletales incertae sedis</taxon>
        <taxon>Leucogyrophana</taxon>
    </lineage>
</organism>
<accession>A0ACB8BJ70</accession>
<evidence type="ECO:0000313" key="2">
    <source>
        <dbReference type="Proteomes" id="UP000790709"/>
    </source>
</evidence>
<sequence>MVKKLTWLITGASRGIGLGLVKALLASPENIVFAPCRDPASARELQALSGAHPGSLRVVQLDVTEEASIHSAKALIEGLLDGSGLDFLINNAAITAKDDRPSNFTIADLTSAMISNAGGPAIVTRIFIPLIEQSSRKVIVNISSSLSSIGTDFGGQEATYSMSKAALNMLTYKQHKERPDLIPFLLDPGWVKTDMGGAGASVETEDSVSGMLRVIIGATHEYAGRFYSYTGKTMSW</sequence>